<proteinExistence type="predicted"/>
<gene>
    <name evidence="1" type="ORF">DC1_00031</name>
</gene>
<keyword evidence="2" id="KW-1185">Reference proteome</keyword>
<dbReference type="RefSeq" id="YP_006589961.1">
    <property type="nucleotide sequence ID" value="NC_018452.1"/>
</dbReference>
<dbReference type="OrthoDB" id="28425at10239"/>
<sequence length="147" mass="15853">MELKDAFNGDNAALIRSIKALLELDAAGVLRTHGIGEHARSLLAAAAEQLETAAGEHDELVKLRAATFMPPPAQDGLIITRAEHTTDDAKGYQHYHVELNGRDGGRLPHFYALRVVKTLNAGSLDARTADHFAAIERRLLAGNPVEA</sequence>
<name>I6NMK9_9CAUD</name>
<dbReference type="GeneID" id="13455412"/>
<evidence type="ECO:0000313" key="1">
    <source>
        <dbReference type="EMBL" id="AEZ50849.1"/>
    </source>
</evidence>
<dbReference type="KEGG" id="vg:13455412"/>
<evidence type="ECO:0000313" key="2">
    <source>
        <dbReference type="Proteomes" id="UP000007817"/>
    </source>
</evidence>
<protein>
    <submittedName>
        <fullName evidence="1">Uncharacterized protein</fullName>
    </submittedName>
</protein>
<organism evidence="1 2">
    <name type="scientific">Burkholderia phage DC1</name>
    <dbReference type="NCBI Taxonomy" id="2881398"/>
    <lineage>
        <taxon>Viruses</taxon>
        <taxon>Duplodnaviria</taxon>
        <taxon>Heunggongvirae</taxon>
        <taxon>Uroviricota</taxon>
        <taxon>Caudoviricetes</taxon>
        <taxon>Lessievirus</taxon>
        <taxon>Lessievirus DC1</taxon>
    </lineage>
</organism>
<accession>I6NMK9</accession>
<dbReference type="Proteomes" id="UP000007817">
    <property type="component" value="Segment"/>
</dbReference>
<dbReference type="EMBL" id="JN662425">
    <property type="protein sequence ID" value="AEZ50849.1"/>
    <property type="molecule type" value="Genomic_DNA"/>
</dbReference>
<reference evidence="1 2" key="1">
    <citation type="journal article" date="2012" name="Appl. Environ. Microbiol.">
        <title>Characterization of DC1, a broad-host-range Bcep22-like podovirus.</title>
        <authorList>
            <person name="Lynch K.H."/>
            <person name="Stothard P."/>
            <person name="Dennis J.J."/>
        </authorList>
    </citation>
    <scope>NUCLEOTIDE SEQUENCE [LARGE SCALE GENOMIC DNA]</scope>
</reference>